<dbReference type="Gene3D" id="3.30.450.40">
    <property type="match status" value="1"/>
</dbReference>
<dbReference type="PANTHER" id="PTHR30136">
    <property type="entry name" value="HELIX-TURN-HELIX TRANSCRIPTIONAL REGULATOR, ICLR FAMILY"/>
    <property type="match status" value="1"/>
</dbReference>
<keyword evidence="2" id="KW-0238">DNA-binding</keyword>
<dbReference type="SUPFAM" id="SSF55781">
    <property type="entry name" value="GAF domain-like"/>
    <property type="match status" value="1"/>
</dbReference>
<dbReference type="Pfam" id="PF09339">
    <property type="entry name" value="HTH_IclR"/>
    <property type="match status" value="1"/>
</dbReference>
<evidence type="ECO:0000256" key="4">
    <source>
        <dbReference type="SAM" id="MobiDB-lite"/>
    </source>
</evidence>
<evidence type="ECO:0000259" key="6">
    <source>
        <dbReference type="PROSITE" id="PS51078"/>
    </source>
</evidence>
<name>A0A7V8FNV5_9BURK</name>
<dbReference type="CDD" id="cd00090">
    <property type="entry name" value="HTH_ARSR"/>
    <property type="match status" value="1"/>
</dbReference>
<dbReference type="PROSITE" id="PS51078">
    <property type="entry name" value="ICLR_ED"/>
    <property type="match status" value="1"/>
</dbReference>
<dbReference type="InterPro" id="IPR036388">
    <property type="entry name" value="WH-like_DNA-bd_sf"/>
</dbReference>
<dbReference type="EMBL" id="WNDQ01000024">
    <property type="protein sequence ID" value="KAF1021233.1"/>
    <property type="molecule type" value="Genomic_DNA"/>
</dbReference>
<comment type="caution">
    <text evidence="7">The sequence shown here is derived from an EMBL/GenBank/DDBJ whole genome shotgun (WGS) entry which is preliminary data.</text>
</comment>
<dbReference type="Gene3D" id="1.10.10.10">
    <property type="entry name" value="Winged helix-like DNA-binding domain superfamily/Winged helix DNA-binding domain"/>
    <property type="match status" value="1"/>
</dbReference>
<dbReference type="GO" id="GO:0045892">
    <property type="term" value="P:negative regulation of DNA-templated transcription"/>
    <property type="evidence" value="ECO:0007669"/>
    <property type="project" value="TreeGrafter"/>
</dbReference>
<reference evidence="8" key="1">
    <citation type="journal article" date="2020" name="MBio">
        <title>Horizontal gene transfer to a defensive symbiont with a reduced genome amongst a multipartite beetle microbiome.</title>
        <authorList>
            <person name="Waterworth S.C."/>
            <person name="Florez L.V."/>
            <person name="Rees E.R."/>
            <person name="Hertweck C."/>
            <person name="Kaltenpoth M."/>
            <person name="Kwan J.C."/>
        </authorList>
    </citation>
    <scope>NUCLEOTIDE SEQUENCE [LARGE SCALE GENOMIC DNA]</scope>
</reference>
<dbReference type="PROSITE" id="PS51077">
    <property type="entry name" value="HTH_ICLR"/>
    <property type="match status" value="1"/>
</dbReference>
<dbReference type="InterPro" id="IPR014757">
    <property type="entry name" value="Tscrpt_reg_IclR_C"/>
</dbReference>
<evidence type="ECO:0000313" key="8">
    <source>
        <dbReference type="Proteomes" id="UP000461670"/>
    </source>
</evidence>
<dbReference type="InterPro" id="IPR011991">
    <property type="entry name" value="ArsR-like_HTH"/>
</dbReference>
<dbReference type="GO" id="GO:0003700">
    <property type="term" value="F:DNA-binding transcription factor activity"/>
    <property type="evidence" value="ECO:0007669"/>
    <property type="project" value="TreeGrafter"/>
</dbReference>
<evidence type="ECO:0000313" key="7">
    <source>
        <dbReference type="EMBL" id="KAF1021233.1"/>
    </source>
</evidence>
<feature type="region of interest" description="Disordered" evidence="4">
    <location>
        <begin position="21"/>
        <end position="51"/>
    </location>
</feature>
<dbReference type="InterPro" id="IPR029016">
    <property type="entry name" value="GAF-like_dom_sf"/>
</dbReference>
<evidence type="ECO:0000256" key="3">
    <source>
        <dbReference type="ARBA" id="ARBA00023163"/>
    </source>
</evidence>
<dbReference type="Pfam" id="PF01614">
    <property type="entry name" value="IclR_C"/>
    <property type="match status" value="1"/>
</dbReference>
<organism evidence="7 8">
    <name type="scientific">Paracidovorax wautersii</name>
    <dbReference type="NCBI Taxonomy" id="1177982"/>
    <lineage>
        <taxon>Bacteria</taxon>
        <taxon>Pseudomonadati</taxon>
        <taxon>Pseudomonadota</taxon>
        <taxon>Betaproteobacteria</taxon>
        <taxon>Burkholderiales</taxon>
        <taxon>Comamonadaceae</taxon>
        <taxon>Paracidovorax</taxon>
    </lineage>
</organism>
<sequence length="294" mass="31553">MDTAHAIPAWLPFGLHVSGKLPASPPRSRHQKPTPMPAEPGPKAKEQRVRPVPAVSRSIAILRLLGEARQGLGVKAIADQLALVPSTCLHILRVLVHEDLVQVDPATKRYTLAAGMISLARSVIEGGSFASRAQPGLDRLAERHGVTAMGVEVTRHRSIVVVALSRSSQPFRLHTDVGSQFSSLASATGRLIAAHGRHTAAQLKKLYAAITWDAAPSFATWKSEVELAQRLGWALDRDCFVRGLTVVALPVFDASGQLSHTVAAVGLSSLLDAPAIQRLVDDMHKEVELLSGHR</sequence>
<dbReference type="InterPro" id="IPR050707">
    <property type="entry name" value="HTH_MetabolicPath_Reg"/>
</dbReference>
<dbReference type="InterPro" id="IPR005471">
    <property type="entry name" value="Tscrpt_reg_IclR_N"/>
</dbReference>
<dbReference type="SMART" id="SM00346">
    <property type="entry name" value="HTH_ICLR"/>
    <property type="match status" value="1"/>
</dbReference>
<feature type="domain" description="HTH iclR-type" evidence="5">
    <location>
        <begin position="52"/>
        <end position="114"/>
    </location>
</feature>
<dbReference type="SUPFAM" id="SSF46785">
    <property type="entry name" value="Winged helix' DNA-binding domain"/>
    <property type="match status" value="1"/>
</dbReference>
<dbReference type="AlphaFoldDB" id="A0A7V8FNV5"/>
<evidence type="ECO:0000259" key="5">
    <source>
        <dbReference type="PROSITE" id="PS51077"/>
    </source>
</evidence>
<proteinExistence type="predicted"/>
<gene>
    <name evidence="7" type="primary">gylR</name>
    <name evidence="7" type="ORF">GAK30_01996</name>
</gene>
<protein>
    <submittedName>
        <fullName evidence="7">Glycerol operon regulatory protein</fullName>
    </submittedName>
</protein>
<evidence type="ECO:0000256" key="2">
    <source>
        <dbReference type="ARBA" id="ARBA00023125"/>
    </source>
</evidence>
<dbReference type="GO" id="GO:0003677">
    <property type="term" value="F:DNA binding"/>
    <property type="evidence" value="ECO:0007669"/>
    <property type="project" value="UniProtKB-KW"/>
</dbReference>
<keyword evidence="3" id="KW-0804">Transcription</keyword>
<dbReference type="InterPro" id="IPR036390">
    <property type="entry name" value="WH_DNA-bd_sf"/>
</dbReference>
<keyword evidence="1" id="KW-0805">Transcription regulation</keyword>
<feature type="domain" description="IclR-ED" evidence="6">
    <location>
        <begin position="115"/>
        <end position="294"/>
    </location>
</feature>
<dbReference type="Proteomes" id="UP000461670">
    <property type="component" value="Unassembled WGS sequence"/>
</dbReference>
<dbReference type="PANTHER" id="PTHR30136:SF24">
    <property type="entry name" value="HTH-TYPE TRANSCRIPTIONAL REPRESSOR ALLR"/>
    <property type="match status" value="1"/>
</dbReference>
<accession>A0A7V8FNV5</accession>
<evidence type="ECO:0000256" key="1">
    <source>
        <dbReference type="ARBA" id="ARBA00023015"/>
    </source>
</evidence>